<keyword evidence="8" id="KW-1185">Reference proteome</keyword>
<proteinExistence type="inferred from homology"/>
<accession>A0A3B3QL47</accession>
<comment type="cofactor">
    <cofactor evidence="5">
        <name>Mg(2+)</name>
        <dbReference type="ChEBI" id="CHEBI:18420"/>
    </cofactor>
</comment>
<evidence type="ECO:0000256" key="6">
    <source>
        <dbReference type="SAM" id="MobiDB-lite"/>
    </source>
</evidence>
<evidence type="ECO:0000313" key="8">
    <source>
        <dbReference type="Proteomes" id="UP000261540"/>
    </source>
</evidence>
<dbReference type="Pfam" id="PF13489">
    <property type="entry name" value="Methyltransf_23"/>
    <property type="match status" value="1"/>
</dbReference>
<dbReference type="OrthoDB" id="3265906at2759"/>
<comment type="pathway">
    <text evidence="5">Cofactor biosynthesis; ubiquinone biosynthesis.</text>
</comment>
<evidence type="ECO:0000256" key="3">
    <source>
        <dbReference type="ARBA" id="ARBA00022688"/>
    </source>
</evidence>
<dbReference type="UniPathway" id="UPA00232"/>
<dbReference type="Gene3D" id="3.40.50.150">
    <property type="entry name" value="Vaccinia Virus protein VP39"/>
    <property type="match status" value="1"/>
</dbReference>
<dbReference type="Ensembl" id="ENSPKIT00000030880.1">
    <property type="protein sequence ID" value="ENSPKIP00000006843.1"/>
    <property type="gene ID" value="ENSPKIG00000022973.1"/>
</dbReference>
<dbReference type="HAMAP" id="MF_00472">
    <property type="entry name" value="UbiG"/>
    <property type="match status" value="1"/>
</dbReference>
<dbReference type="GO" id="GO:0046872">
    <property type="term" value="F:metal ion binding"/>
    <property type="evidence" value="ECO:0007669"/>
    <property type="project" value="UniProtKB-KW"/>
</dbReference>
<comment type="catalytic activity">
    <reaction evidence="5">
        <text>a 3,4-dihydroxy-5-(all-trans-polyprenyl)benzoate + S-adenosyl-L-methionine = a 4-hydroxy-3-methoxy-5-(all-trans-polyprenyl)benzoate + S-adenosyl-L-homocysteine + H(+)</text>
        <dbReference type="Rhea" id="RHEA:44452"/>
        <dbReference type="Rhea" id="RHEA-COMP:10930"/>
        <dbReference type="Rhea" id="RHEA-COMP:10931"/>
        <dbReference type="ChEBI" id="CHEBI:15378"/>
        <dbReference type="ChEBI" id="CHEBI:57856"/>
        <dbReference type="ChEBI" id="CHEBI:59789"/>
        <dbReference type="ChEBI" id="CHEBI:64694"/>
        <dbReference type="ChEBI" id="CHEBI:84443"/>
        <dbReference type="EC" id="2.1.1.114"/>
    </reaction>
</comment>
<keyword evidence="4 5" id="KW-0949">S-adenosyl-L-methionine</keyword>
<sequence length="369" mass="39588">MRPGSCFRPVRPVAGHATAMLRKALGSSAFRLPLGVGLQRGSVLGAIFPGSSACACRVHGLQPDGARPHGPVRTAGSSVCSVSSVHHYSAGSSSRTTLDPSETKKFQALSSRWWDERGAFAALHSMNSLRVPFVRDSLLKVHQGLQGGRLLSGTRILDVGCGGGLLSEPLARLGADVMGVDPVEDNVRIAELHSSSDPTLRERLQYRACTIEELSSEETEAFDAIVASEVVEHLLDVDVFIQCCHQVLKPGGLLFITTINKTKLSYVLGIVVAEHLLHIVPPGTHTWEKFISPVDLERMLESNGFCVESIQGMLFNPLSGAWSWAESTALNYALCAVKGRGGQPPGPTHGPEQQLAHHGGAVDQERRES</sequence>
<evidence type="ECO:0000256" key="1">
    <source>
        <dbReference type="ARBA" id="ARBA00022603"/>
    </source>
</evidence>
<keyword evidence="5" id="KW-0472">Membrane</keyword>
<evidence type="ECO:0000256" key="5">
    <source>
        <dbReference type="HAMAP-Rule" id="MF_03190"/>
    </source>
</evidence>
<dbReference type="PANTHER" id="PTHR43464">
    <property type="entry name" value="METHYLTRANSFERASE"/>
    <property type="match status" value="1"/>
</dbReference>
<dbReference type="SUPFAM" id="SSF53335">
    <property type="entry name" value="S-adenosyl-L-methionine-dependent methyltransferases"/>
    <property type="match status" value="1"/>
</dbReference>
<evidence type="ECO:0000256" key="2">
    <source>
        <dbReference type="ARBA" id="ARBA00022679"/>
    </source>
</evidence>
<feature type="binding site" evidence="5">
    <location>
        <position position="232"/>
    </location>
    <ligand>
        <name>Mg(2+)</name>
        <dbReference type="ChEBI" id="CHEBI:18420"/>
    </ligand>
</feature>
<organism evidence="7 8">
    <name type="scientific">Paramormyrops kingsleyae</name>
    <dbReference type="NCBI Taxonomy" id="1676925"/>
    <lineage>
        <taxon>Eukaryota</taxon>
        <taxon>Metazoa</taxon>
        <taxon>Chordata</taxon>
        <taxon>Craniata</taxon>
        <taxon>Vertebrata</taxon>
        <taxon>Euteleostomi</taxon>
        <taxon>Actinopterygii</taxon>
        <taxon>Neopterygii</taxon>
        <taxon>Teleostei</taxon>
        <taxon>Osteoglossocephala</taxon>
        <taxon>Osteoglossomorpha</taxon>
        <taxon>Osteoglossiformes</taxon>
        <taxon>Mormyridae</taxon>
        <taxon>Paramormyrops</taxon>
    </lineage>
</organism>
<reference evidence="7" key="2">
    <citation type="submission" date="2025-09" db="UniProtKB">
        <authorList>
            <consortium name="Ensembl"/>
        </authorList>
    </citation>
    <scope>IDENTIFICATION</scope>
</reference>
<evidence type="ECO:0000313" key="7">
    <source>
        <dbReference type="Ensembl" id="ENSPKIP00000006843.1"/>
    </source>
</evidence>
<feature type="binding site" evidence="5">
    <location>
        <position position="130"/>
    </location>
    <ligand>
        <name>S-adenosyl-L-methionine</name>
        <dbReference type="ChEBI" id="CHEBI:59789"/>
    </ligand>
</feature>
<keyword evidence="5" id="KW-0460">Magnesium</keyword>
<keyword evidence="5" id="KW-0479">Metal-binding</keyword>
<dbReference type="EC" id="2.1.1.64" evidence="5"/>
<gene>
    <name evidence="5" type="primary">COQ3</name>
</gene>
<reference evidence="7" key="1">
    <citation type="submission" date="2025-08" db="UniProtKB">
        <authorList>
            <consortium name="Ensembl"/>
        </authorList>
    </citation>
    <scope>IDENTIFICATION</scope>
</reference>
<feature type="binding site" evidence="5">
    <location>
        <position position="181"/>
    </location>
    <ligand>
        <name>S-adenosyl-L-methionine</name>
        <dbReference type="ChEBI" id="CHEBI:59789"/>
    </ligand>
</feature>
<evidence type="ECO:0000256" key="4">
    <source>
        <dbReference type="ARBA" id="ARBA00022691"/>
    </source>
</evidence>
<dbReference type="Proteomes" id="UP000261540">
    <property type="component" value="Unplaced"/>
</dbReference>
<dbReference type="EC" id="2.1.1.114" evidence="5"/>
<feature type="binding site" evidence="5">
    <location>
        <position position="228"/>
    </location>
    <ligand>
        <name>S-adenosyl-L-methionine</name>
        <dbReference type="ChEBI" id="CHEBI:59789"/>
    </ligand>
</feature>
<feature type="binding site" evidence="5">
    <location>
        <position position="160"/>
    </location>
    <ligand>
        <name>S-adenosyl-L-methionine</name>
        <dbReference type="ChEBI" id="CHEBI:59789"/>
    </ligand>
</feature>
<dbReference type="PANTHER" id="PTHR43464:SF19">
    <property type="entry name" value="UBIQUINONE BIOSYNTHESIS O-METHYLTRANSFERASE, MITOCHONDRIAL"/>
    <property type="match status" value="1"/>
</dbReference>
<dbReference type="EC" id="2.1.1.-" evidence="5"/>
<dbReference type="RefSeq" id="XP_023668823.1">
    <property type="nucleotide sequence ID" value="XM_023813055.2"/>
</dbReference>
<dbReference type="STRING" id="1676925.ENSPKIP00000006843"/>
<dbReference type="NCBIfam" id="TIGR01983">
    <property type="entry name" value="UbiG"/>
    <property type="match status" value="1"/>
</dbReference>
<comment type="subunit">
    <text evidence="5">Component of a multi-subunit COQ enzyme complex, composed of at least COQ3, COQ4, COQ5, COQ6, COQ7 and COQ9.</text>
</comment>
<protein>
    <recommendedName>
        <fullName evidence="5">Ubiquinone biosynthesis O-methyltransferase, mitochondrial</fullName>
    </recommendedName>
    <alternativeName>
        <fullName evidence="5">3-demethylubiquinol 3-O-methyltransferase</fullName>
        <ecNumber evidence="5">2.1.1.64</ecNumber>
    </alternativeName>
    <alternativeName>
        <fullName evidence="5">3-demethylubiquinone 3-O-methyltransferase</fullName>
        <ecNumber evidence="5">2.1.1.-</ecNumber>
    </alternativeName>
    <alternativeName>
        <fullName evidence="5">Polyprenyldihydroxybenzoate methyltransferase</fullName>
        <ecNumber evidence="5">2.1.1.114</ecNumber>
    </alternativeName>
</protein>
<keyword evidence="3 5" id="KW-0831">Ubiquinone biosynthesis</keyword>
<dbReference type="GeneTree" id="ENSGT00390000007284"/>
<comment type="catalytic activity">
    <reaction evidence="5">
        <text>a 3-demethylubiquinol + S-adenosyl-L-methionine = a ubiquinol + S-adenosyl-L-homocysteine + H(+)</text>
        <dbReference type="Rhea" id="RHEA:44380"/>
        <dbReference type="Rhea" id="RHEA-COMP:9566"/>
        <dbReference type="Rhea" id="RHEA-COMP:10914"/>
        <dbReference type="ChEBI" id="CHEBI:15378"/>
        <dbReference type="ChEBI" id="CHEBI:17976"/>
        <dbReference type="ChEBI" id="CHEBI:57856"/>
        <dbReference type="ChEBI" id="CHEBI:59789"/>
        <dbReference type="ChEBI" id="CHEBI:84422"/>
        <dbReference type="EC" id="2.1.1.64"/>
    </reaction>
</comment>
<feature type="binding site" evidence="5">
    <location>
        <position position="233"/>
    </location>
    <ligand>
        <name>Mg(2+)</name>
        <dbReference type="ChEBI" id="CHEBI:18420"/>
    </ligand>
</feature>
<comment type="similarity">
    <text evidence="5">Belongs to the class I-like SAM-binding methyltransferase superfamily. UbiG/COQ3 family.</text>
</comment>
<dbReference type="CDD" id="cd02440">
    <property type="entry name" value="AdoMet_MTases"/>
    <property type="match status" value="1"/>
</dbReference>
<comment type="catalytic activity">
    <reaction evidence="5">
        <text>a 3-demethylubiquinone + S-adenosyl-L-methionine = a ubiquinone + S-adenosyl-L-homocysteine</text>
        <dbReference type="Rhea" id="RHEA:81215"/>
        <dbReference type="Rhea" id="RHEA-COMP:9565"/>
        <dbReference type="Rhea" id="RHEA-COMP:19654"/>
        <dbReference type="ChEBI" id="CHEBI:16389"/>
        <dbReference type="ChEBI" id="CHEBI:57856"/>
        <dbReference type="ChEBI" id="CHEBI:59789"/>
        <dbReference type="ChEBI" id="CHEBI:231825"/>
    </reaction>
</comment>
<dbReference type="GO" id="GO:0120537">
    <property type="term" value="F:3-demethylubiquinone 3-O-methyltransferase activity"/>
    <property type="evidence" value="ECO:0007669"/>
    <property type="project" value="RHEA"/>
</dbReference>
<keyword evidence="1 5" id="KW-0489">Methyltransferase</keyword>
<comment type="subcellular location">
    <subcellularLocation>
        <location evidence="5">Mitochondrion inner membrane</location>
        <topology evidence="5">Peripheral membrane protein</topology>
        <orientation evidence="5">Matrix side</orientation>
    </subcellularLocation>
</comment>
<name>A0A3B3QL47_9TELE</name>
<keyword evidence="5" id="KW-0999">Mitochondrion inner membrane</keyword>
<comment type="function">
    <text evidence="5">O-methyltransferase required for two non-consecutive steps during ubiquinone biosynthesis. Catalyzes the 2 O-methylation of 3,4-dihydroxy-5-(all-trans-polyprenyl)benzoic acid into 4-hydroxy-3-methoxy-5-(all-trans-polyprenyl)benzoic acid. Also catalyzes the last step of ubiquinone biosynthesis by mediating methylation of 3-demethylubiquinone into ubiquinone. Also able to mediate the methylation of 3-demethylubiquinol into ubiquinol.</text>
</comment>
<dbReference type="GO" id="GO:0031314">
    <property type="term" value="C:extrinsic component of mitochondrial inner membrane"/>
    <property type="evidence" value="ECO:0007669"/>
    <property type="project" value="UniProtKB-UniRule"/>
</dbReference>
<dbReference type="GO" id="GO:0061542">
    <property type="term" value="F:3-demethylubiquinol 3-O-methyltransferase activity"/>
    <property type="evidence" value="ECO:0007669"/>
    <property type="project" value="UniProtKB-UniRule"/>
</dbReference>
<dbReference type="GO" id="GO:0032259">
    <property type="term" value="P:methylation"/>
    <property type="evidence" value="ECO:0007669"/>
    <property type="project" value="UniProtKB-KW"/>
</dbReference>
<dbReference type="AlphaFoldDB" id="A0A3B3QL47"/>
<dbReference type="InterPro" id="IPR010233">
    <property type="entry name" value="UbiG_MeTrfase"/>
</dbReference>
<feature type="binding site" evidence="5">
    <location>
        <position position="229"/>
    </location>
    <ligand>
        <name>Mg(2+)</name>
        <dbReference type="ChEBI" id="CHEBI:18420"/>
    </ligand>
</feature>
<keyword evidence="2 5" id="KW-0808">Transferase</keyword>
<feature type="region of interest" description="Disordered" evidence="6">
    <location>
        <begin position="341"/>
        <end position="369"/>
    </location>
</feature>
<dbReference type="GO" id="GO:0010420">
    <property type="term" value="F:polyprenyldihydroxybenzoate methyltransferase activity"/>
    <property type="evidence" value="ECO:0007669"/>
    <property type="project" value="UniProtKB-UniRule"/>
</dbReference>
<dbReference type="InterPro" id="IPR029063">
    <property type="entry name" value="SAM-dependent_MTases_sf"/>
</dbReference>
<keyword evidence="5" id="KW-0496">Mitochondrion</keyword>
<dbReference type="GeneID" id="111844517"/>